<reference evidence="3" key="1">
    <citation type="journal article" date="2019" name="Int. J. Syst. Evol. Microbiol.">
        <title>The Global Catalogue of Microorganisms (GCM) 10K type strain sequencing project: providing services to taxonomists for standard genome sequencing and annotation.</title>
        <authorList>
            <consortium name="The Broad Institute Genomics Platform"/>
            <consortium name="The Broad Institute Genome Sequencing Center for Infectious Disease"/>
            <person name="Wu L."/>
            <person name="Ma J."/>
        </authorList>
    </citation>
    <scope>NUCLEOTIDE SEQUENCE [LARGE SCALE GENOMIC DNA]</scope>
    <source>
        <strain evidence="3">JCM 10303</strain>
    </source>
</reference>
<dbReference type="Proteomes" id="UP001500729">
    <property type="component" value="Unassembled WGS sequence"/>
</dbReference>
<dbReference type="RefSeq" id="WP_009950634.1">
    <property type="nucleotide sequence ID" value="NZ_BAAAGS010000072.1"/>
</dbReference>
<feature type="coiled-coil region" evidence="1">
    <location>
        <begin position="4"/>
        <end position="31"/>
    </location>
</feature>
<keyword evidence="1" id="KW-0175">Coiled coil</keyword>
<evidence type="ECO:0000313" key="2">
    <source>
        <dbReference type="EMBL" id="GAA0556898.1"/>
    </source>
</evidence>
<protein>
    <submittedName>
        <fullName evidence="2">Uncharacterized protein</fullName>
    </submittedName>
</protein>
<organism evidence="2 3">
    <name type="scientific">Saccharopolyspora erythraea</name>
    <name type="common">Streptomyces erythraeus</name>
    <dbReference type="NCBI Taxonomy" id="1836"/>
    <lineage>
        <taxon>Bacteria</taxon>
        <taxon>Bacillati</taxon>
        <taxon>Actinomycetota</taxon>
        <taxon>Actinomycetes</taxon>
        <taxon>Pseudonocardiales</taxon>
        <taxon>Pseudonocardiaceae</taxon>
        <taxon>Saccharopolyspora</taxon>
    </lineage>
</organism>
<proteinExistence type="predicted"/>
<evidence type="ECO:0000256" key="1">
    <source>
        <dbReference type="SAM" id="Coils"/>
    </source>
</evidence>
<sequence>MSALGELIAALNEVEDRLELAQGQLARGRRSLGEAHEALARLDPEHPETVVPPGLRRADDQIERTQGLVDHTLDALRGFVTRL</sequence>
<keyword evidence="3" id="KW-1185">Reference proteome</keyword>
<comment type="caution">
    <text evidence="2">The sequence shown here is derived from an EMBL/GenBank/DDBJ whole genome shotgun (WGS) entry which is preliminary data.</text>
</comment>
<accession>A0ABP3P466</accession>
<dbReference type="EMBL" id="BAAAGS010000072">
    <property type="protein sequence ID" value="GAA0556898.1"/>
    <property type="molecule type" value="Genomic_DNA"/>
</dbReference>
<gene>
    <name evidence="2" type="ORF">GCM10009533_63200</name>
</gene>
<evidence type="ECO:0000313" key="3">
    <source>
        <dbReference type="Proteomes" id="UP001500729"/>
    </source>
</evidence>
<name>A0ABP3P466_SACER</name>